<dbReference type="EMBL" id="BK014717">
    <property type="protein sequence ID" value="DAD69254.1"/>
    <property type="molecule type" value="Genomic_DNA"/>
</dbReference>
<proteinExistence type="predicted"/>
<protein>
    <submittedName>
        <fullName evidence="1">Uncharacterized protein</fullName>
    </submittedName>
</protein>
<reference evidence="1" key="1">
    <citation type="journal article" date="2021" name="Proc. Natl. Acad. Sci. U.S.A.">
        <title>A Catalog of Tens of Thousands of Viruses from Human Metagenomes Reveals Hidden Associations with Chronic Diseases.</title>
        <authorList>
            <person name="Tisza M.J."/>
            <person name="Buck C.B."/>
        </authorList>
    </citation>
    <scope>NUCLEOTIDE SEQUENCE</scope>
    <source>
        <strain evidence="1">Cte0t5</strain>
    </source>
</reference>
<accession>A0A8S5LGY6</accession>
<sequence length="126" mass="14463">MGQRRGTGTTRRVRTTMRDFDKLPLLTPEEAFERAWEEGGSAHPVFDRGYQVQGLNAWKAIETLLCQNDVRDITVASFGLKRLEEILDAIAMLHERGWRLWQTSANVYVGGERKTVQAIRARYRGI</sequence>
<evidence type="ECO:0000313" key="1">
    <source>
        <dbReference type="EMBL" id="DAD69254.1"/>
    </source>
</evidence>
<organism evidence="1">
    <name type="scientific">Myoviridae sp. cte0t5</name>
    <dbReference type="NCBI Taxonomy" id="2823549"/>
    <lineage>
        <taxon>Viruses</taxon>
        <taxon>Duplodnaviria</taxon>
        <taxon>Heunggongvirae</taxon>
        <taxon>Uroviricota</taxon>
        <taxon>Caudoviricetes</taxon>
    </lineage>
</organism>
<name>A0A8S5LGY6_9CAUD</name>